<protein>
    <submittedName>
        <fullName evidence="1">Uncharacterized protein</fullName>
    </submittedName>
</protein>
<proteinExistence type="predicted"/>
<reference evidence="2" key="1">
    <citation type="journal article" date="2023" name="G3 (Bethesda)">
        <title>Genome assembly and association tests identify interacting loci associated with vigor, precocity, and sex in interspecific pistachio rootstocks.</title>
        <authorList>
            <person name="Palmer W."/>
            <person name="Jacygrad E."/>
            <person name="Sagayaradj S."/>
            <person name="Cavanaugh K."/>
            <person name="Han R."/>
            <person name="Bertier L."/>
            <person name="Beede B."/>
            <person name="Kafkas S."/>
            <person name="Golino D."/>
            <person name="Preece J."/>
            <person name="Michelmore R."/>
        </authorList>
    </citation>
    <scope>NUCLEOTIDE SEQUENCE [LARGE SCALE GENOMIC DNA]</scope>
</reference>
<sequence>MSTYSSPRSNSSQATLDASLLNRIQNDPPLNQPVPPPNAGTTTKGVKYSSWKSQMTNLLFGYDMLEFVDGLRPRPPPTDPEYRLWLRQDRLVLQGIQATFNNAIGPTVNNCSTFVDAWDKLQSSYANRSNTLE</sequence>
<dbReference type="Proteomes" id="UP001164250">
    <property type="component" value="Chromosome 3"/>
</dbReference>
<name>A0ACC1BSM2_9ROSI</name>
<keyword evidence="2" id="KW-1185">Reference proteome</keyword>
<evidence type="ECO:0000313" key="2">
    <source>
        <dbReference type="Proteomes" id="UP001164250"/>
    </source>
</evidence>
<gene>
    <name evidence="1" type="ORF">Patl1_04771</name>
</gene>
<evidence type="ECO:0000313" key="1">
    <source>
        <dbReference type="EMBL" id="KAJ0102108.1"/>
    </source>
</evidence>
<dbReference type="EMBL" id="CM047899">
    <property type="protein sequence ID" value="KAJ0102108.1"/>
    <property type="molecule type" value="Genomic_DNA"/>
</dbReference>
<comment type="caution">
    <text evidence="1">The sequence shown here is derived from an EMBL/GenBank/DDBJ whole genome shotgun (WGS) entry which is preliminary data.</text>
</comment>
<organism evidence="1 2">
    <name type="scientific">Pistacia atlantica</name>
    <dbReference type="NCBI Taxonomy" id="434234"/>
    <lineage>
        <taxon>Eukaryota</taxon>
        <taxon>Viridiplantae</taxon>
        <taxon>Streptophyta</taxon>
        <taxon>Embryophyta</taxon>
        <taxon>Tracheophyta</taxon>
        <taxon>Spermatophyta</taxon>
        <taxon>Magnoliopsida</taxon>
        <taxon>eudicotyledons</taxon>
        <taxon>Gunneridae</taxon>
        <taxon>Pentapetalae</taxon>
        <taxon>rosids</taxon>
        <taxon>malvids</taxon>
        <taxon>Sapindales</taxon>
        <taxon>Anacardiaceae</taxon>
        <taxon>Pistacia</taxon>
    </lineage>
</organism>
<accession>A0ACC1BSM2</accession>